<dbReference type="InterPro" id="IPR019775">
    <property type="entry name" value="WD40_repeat_CS"/>
</dbReference>
<evidence type="ECO:0000256" key="4">
    <source>
        <dbReference type="SAM" id="MobiDB-lite"/>
    </source>
</evidence>
<accession>A0AA39GMT9</accession>
<feature type="compositionally biased region" description="Acidic residues" evidence="4">
    <location>
        <begin position="377"/>
        <end position="390"/>
    </location>
</feature>
<dbReference type="EMBL" id="JAPDFR010000002">
    <property type="protein sequence ID" value="KAK0389864.1"/>
    <property type="molecule type" value="Genomic_DNA"/>
</dbReference>
<dbReference type="PANTHER" id="PTHR19848:SF8">
    <property type="entry name" value="F-BOX AND WD REPEAT DOMAIN CONTAINING 7"/>
    <property type="match status" value="1"/>
</dbReference>
<keyword evidence="1 3" id="KW-0853">WD repeat</keyword>
<dbReference type="SMART" id="SM00320">
    <property type="entry name" value="WD40"/>
    <property type="match status" value="6"/>
</dbReference>
<proteinExistence type="predicted"/>
<protein>
    <submittedName>
        <fullName evidence="5">Uncharacterized protein</fullName>
    </submittedName>
</protein>
<dbReference type="InterPro" id="IPR001680">
    <property type="entry name" value="WD40_rpt"/>
</dbReference>
<dbReference type="Pfam" id="PF00400">
    <property type="entry name" value="WD40"/>
    <property type="match status" value="3"/>
</dbReference>
<evidence type="ECO:0000313" key="5">
    <source>
        <dbReference type="EMBL" id="KAK0389864.1"/>
    </source>
</evidence>
<keyword evidence="6" id="KW-1185">Reference proteome</keyword>
<dbReference type="InterPro" id="IPR036322">
    <property type="entry name" value="WD40_repeat_dom_sf"/>
</dbReference>
<organism evidence="5 6">
    <name type="scientific">Sarocladium strictum</name>
    <name type="common">Black bundle disease fungus</name>
    <name type="synonym">Acremonium strictum</name>
    <dbReference type="NCBI Taxonomy" id="5046"/>
    <lineage>
        <taxon>Eukaryota</taxon>
        <taxon>Fungi</taxon>
        <taxon>Dikarya</taxon>
        <taxon>Ascomycota</taxon>
        <taxon>Pezizomycotina</taxon>
        <taxon>Sordariomycetes</taxon>
        <taxon>Hypocreomycetidae</taxon>
        <taxon>Hypocreales</taxon>
        <taxon>Sarocladiaceae</taxon>
        <taxon>Sarocladium</taxon>
    </lineage>
</organism>
<dbReference type="PROSITE" id="PS00678">
    <property type="entry name" value="WD_REPEATS_1"/>
    <property type="match status" value="1"/>
</dbReference>
<dbReference type="PANTHER" id="PTHR19848">
    <property type="entry name" value="WD40 REPEAT PROTEIN"/>
    <property type="match status" value="1"/>
</dbReference>
<feature type="repeat" description="WD" evidence="3">
    <location>
        <begin position="269"/>
        <end position="308"/>
    </location>
</feature>
<feature type="repeat" description="WD" evidence="3">
    <location>
        <begin position="117"/>
        <end position="160"/>
    </location>
</feature>
<reference evidence="5" key="1">
    <citation type="submission" date="2022-10" db="EMBL/GenBank/DDBJ databases">
        <title>Determination and structural analysis of whole genome sequence of Sarocladium strictum F4-1.</title>
        <authorList>
            <person name="Hu L."/>
            <person name="Jiang Y."/>
        </authorList>
    </citation>
    <scope>NUCLEOTIDE SEQUENCE</scope>
    <source>
        <strain evidence="5">F4-1</strain>
    </source>
</reference>
<dbReference type="AlphaFoldDB" id="A0AA39GMT9"/>
<feature type="compositionally biased region" description="Polar residues" evidence="4">
    <location>
        <begin position="1"/>
        <end position="17"/>
    </location>
</feature>
<keyword evidence="2" id="KW-0677">Repeat</keyword>
<name>A0AA39GMT9_SARSR</name>
<feature type="region of interest" description="Disordered" evidence="4">
    <location>
        <begin position="358"/>
        <end position="390"/>
    </location>
</feature>
<sequence>MESSNPDNFFETDASQAQRERKALKSSNKHGNPLPMKSKILAAVADPAAPASGIFVAESAGPVRRLALDTSEPKQTYRGPNAPTTCVAVGGGNVYAGSWDKEIWSWDVETGRPGRKFSGHSDFVKTLLYTTLGDKEILISGGADKKILVWDIATGKRIHTLQDPSTTMMALQHLAIDPLLTSKDEIILVSASSDPHIRRWRVTLDGIEQLAEAFHDRPDTERLTIREHETSVYRLHFDLTDDSADLWTASADGTAKCLSRARNFATEDTFEHKDYVRGVIVTEAWVVTAGRDENVKVWDRASGRLQYTLEGHYEEVTDLVFLPAANGLPERVCSVSIDRTVRTWPLAKKELDVLVEQMKTPPEEDETKEQGNGGLTAEEEAELAELMDSD</sequence>
<comment type="caution">
    <text evidence="5">The sequence shown here is derived from an EMBL/GenBank/DDBJ whole genome shotgun (WGS) entry which is preliminary data.</text>
</comment>
<feature type="region of interest" description="Disordered" evidence="4">
    <location>
        <begin position="1"/>
        <end position="34"/>
    </location>
</feature>
<dbReference type="PROSITE" id="PS50082">
    <property type="entry name" value="WD_REPEATS_2"/>
    <property type="match status" value="2"/>
</dbReference>
<evidence type="ECO:0000256" key="2">
    <source>
        <dbReference type="ARBA" id="ARBA00022737"/>
    </source>
</evidence>
<dbReference type="InterPro" id="IPR020472">
    <property type="entry name" value="WD40_PAC1"/>
</dbReference>
<evidence type="ECO:0000256" key="3">
    <source>
        <dbReference type="PROSITE-ProRule" id="PRU00221"/>
    </source>
</evidence>
<dbReference type="Proteomes" id="UP001175261">
    <property type="component" value="Unassembled WGS sequence"/>
</dbReference>
<evidence type="ECO:0000256" key="1">
    <source>
        <dbReference type="ARBA" id="ARBA00022574"/>
    </source>
</evidence>
<gene>
    <name evidence="5" type="ORF">NLU13_3437</name>
</gene>
<dbReference type="PRINTS" id="PR00320">
    <property type="entry name" value="GPROTEINBRPT"/>
</dbReference>
<dbReference type="InterPro" id="IPR015943">
    <property type="entry name" value="WD40/YVTN_repeat-like_dom_sf"/>
</dbReference>
<dbReference type="Gene3D" id="2.130.10.10">
    <property type="entry name" value="YVTN repeat-like/Quinoprotein amine dehydrogenase"/>
    <property type="match status" value="2"/>
</dbReference>
<evidence type="ECO:0000313" key="6">
    <source>
        <dbReference type="Proteomes" id="UP001175261"/>
    </source>
</evidence>
<dbReference type="PROSITE" id="PS50294">
    <property type="entry name" value="WD_REPEATS_REGION"/>
    <property type="match status" value="1"/>
</dbReference>
<dbReference type="SUPFAM" id="SSF50978">
    <property type="entry name" value="WD40 repeat-like"/>
    <property type="match status" value="1"/>
</dbReference>